<proteinExistence type="predicted"/>
<dbReference type="EC" id="2.3.1.61" evidence="2"/>
<reference evidence="2 3" key="1">
    <citation type="submission" date="2018-06" db="EMBL/GenBank/DDBJ databases">
        <authorList>
            <consortium name="Pathogen Informatics"/>
            <person name="Doyle S."/>
        </authorList>
    </citation>
    <scope>NUCLEOTIDE SEQUENCE [LARGE SCALE GENOMIC DNA]</scope>
    <source>
        <strain evidence="2 3">NCTC8009</strain>
    </source>
</reference>
<keyword evidence="2" id="KW-0808">Transferase</keyword>
<evidence type="ECO:0000313" key="3">
    <source>
        <dbReference type="Proteomes" id="UP000250991"/>
    </source>
</evidence>
<gene>
    <name evidence="2" type="primary">sucB_3</name>
    <name evidence="2" type="ORF">NCTC8009_06413</name>
</gene>
<dbReference type="Proteomes" id="UP000250991">
    <property type="component" value="Unassembled WGS sequence"/>
</dbReference>
<protein>
    <submittedName>
        <fullName evidence="2">Dihydrolipoamide succinyltransferase component (E2)</fullName>
        <ecNumber evidence="2">2.3.1.61</ecNumber>
    </submittedName>
</protein>
<evidence type="ECO:0000256" key="1">
    <source>
        <dbReference type="SAM" id="MobiDB-lite"/>
    </source>
</evidence>
<feature type="region of interest" description="Disordered" evidence="1">
    <location>
        <begin position="1"/>
        <end position="46"/>
    </location>
</feature>
<accession>A0A2X3M3J9</accession>
<name>A0A2X3M3J9_ECOLX</name>
<dbReference type="EMBL" id="UARW01000010">
    <property type="protein sequence ID" value="SQD05839.1"/>
    <property type="molecule type" value="Genomic_DNA"/>
</dbReference>
<keyword evidence="2" id="KW-0012">Acyltransferase</keyword>
<feature type="compositionally biased region" description="Low complexity" evidence="1">
    <location>
        <begin position="16"/>
        <end position="37"/>
    </location>
</feature>
<evidence type="ECO:0000313" key="2">
    <source>
        <dbReference type="EMBL" id="SQD05839.1"/>
    </source>
</evidence>
<organism evidence="2 3">
    <name type="scientific">Escherichia coli</name>
    <dbReference type="NCBI Taxonomy" id="562"/>
    <lineage>
        <taxon>Bacteria</taxon>
        <taxon>Pseudomonadati</taxon>
        <taxon>Pseudomonadota</taxon>
        <taxon>Gammaproteobacteria</taxon>
        <taxon>Enterobacterales</taxon>
        <taxon>Enterobacteriaceae</taxon>
        <taxon>Escherichia</taxon>
    </lineage>
</organism>
<sequence>MGGRLTREDVEKHLAKAPAKESAPAAADPAAQPALAARSEKRVPMTRLRKRVAERLLEAKNSPPC</sequence>
<dbReference type="AlphaFoldDB" id="A0A2X3M3J9"/>
<dbReference type="GO" id="GO:0004149">
    <property type="term" value="F:dihydrolipoyllysine-residue succinyltransferase activity"/>
    <property type="evidence" value="ECO:0007669"/>
    <property type="project" value="UniProtKB-EC"/>
</dbReference>
<feature type="compositionally biased region" description="Basic and acidic residues" evidence="1">
    <location>
        <begin position="1"/>
        <end position="14"/>
    </location>
</feature>